<name>A0A1J5T8D7_9ARCH</name>
<proteinExistence type="predicted"/>
<dbReference type="AlphaFoldDB" id="A0A1J5T8D7"/>
<dbReference type="EMBL" id="MIYT01000004">
    <property type="protein sequence ID" value="OIR12573.1"/>
    <property type="molecule type" value="Genomic_DNA"/>
</dbReference>
<reference evidence="2 3" key="1">
    <citation type="submission" date="2016-08" db="EMBL/GenBank/DDBJ databases">
        <title>New Insights into Marine Group III Euryarchaeota, from dark to light.</title>
        <authorList>
            <person name="Haro-Moreno J.M."/>
            <person name="Rodriguez-Valera F."/>
            <person name="Lopez-Garcia P."/>
            <person name="Moreira D."/>
            <person name="Martin-Cuadrado A.B."/>
        </authorList>
    </citation>
    <scope>NUCLEOTIDE SEQUENCE [LARGE SCALE GENOMIC DNA]</scope>
    <source>
        <strain evidence="2">CG-Bathy2</strain>
    </source>
</reference>
<organism evidence="2 3">
    <name type="scientific">Marine Group III euryarchaeote CG-Bathy2</name>
    <dbReference type="NCBI Taxonomy" id="1889002"/>
    <lineage>
        <taxon>Archaea</taxon>
        <taxon>Methanobacteriati</taxon>
        <taxon>Thermoplasmatota</taxon>
        <taxon>Thermoplasmata</taxon>
        <taxon>Candidatus Thermoprofundales</taxon>
    </lineage>
</organism>
<keyword evidence="1" id="KW-1133">Transmembrane helix</keyword>
<evidence type="ECO:0000313" key="3">
    <source>
        <dbReference type="Proteomes" id="UP000182853"/>
    </source>
</evidence>
<keyword evidence="1" id="KW-0472">Membrane</keyword>
<evidence type="ECO:0000256" key="1">
    <source>
        <dbReference type="SAM" id="Phobius"/>
    </source>
</evidence>
<gene>
    <name evidence="2" type="ORF">BEU05_03025</name>
</gene>
<sequence length="91" mass="9984">MKLDAAGLQQSVTRTIGALGKFMTGKAARDPELAPHAYLAYLLGWTALVGFFVLFVFQHLPQAVGLGLITLLIIAFVLVIVLFHRWNVFAD</sequence>
<feature type="transmembrane region" description="Helical" evidence="1">
    <location>
        <begin position="64"/>
        <end position="86"/>
    </location>
</feature>
<comment type="caution">
    <text evidence="2">The sequence shown here is derived from an EMBL/GenBank/DDBJ whole genome shotgun (WGS) entry which is preliminary data.</text>
</comment>
<keyword evidence="1" id="KW-0812">Transmembrane</keyword>
<accession>A0A1J5T8D7</accession>
<feature type="transmembrane region" description="Helical" evidence="1">
    <location>
        <begin position="38"/>
        <end position="57"/>
    </location>
</feature>
<dbReference type="Proteomes" id="UP000182853">
    <property type="component" value="Unassembled WGS sequence"/>
</dbReference>
<protein>
    <submittedName>
        <fullName evidence="2">Uncharacterized protein</fullName>
    </submittedName>
</protein>
<evidence type="ECO:0000313" key="2">
    <source>
        <dbReference type="EMBL" id="OIR12573.1"/>
    </source>
</evidence>